<keyword evidence="3" id="KW-1185">Reference proteome</keyword>
<organism evidence="2 3">
    <name type="scientific">Rhodofomes roseus</name>
    <dbReference type="NCBI Taxonomy" id="34475"/>
    <lineage>
        <taxon>Eukaryota</taxon>
        <taxon>Fungi</taxon>
        <taxon>Dikarya</taxon>
        <taxon>Basidiomycota</taxon>
        <taxon>Agaricomycotina</taxon>
        <taxon>Agaricomycetes</taxon>
        <taxon>Polyporales</taxon>
        <taxon>Rhodofomes</taxon>
    </lineage>
</organism>
<dbReference type="RefSeq" id="XP_047773249.1">
    <property type="nucleotide sequence ID" value="XM_047918272.1"/>
</dbReference>
<feature type="transmembrane region" description="Helical" evidence="1">
    <location>
        <begin position="27"/>
        <end position="46"/>
    </location>
</feature>
<keyword evidence="1" id="KW-0812">Transmembrane</keyword>
<name>A0ABQ8JZT5_9APHY</name>
<protein>
    <recommendedName>
        <fullName evidence="4">Transmembrane protein</fullName>
    </recommendedName>
</protein>
<feature type="transmembrane region" description="Helical" evidence="1">
    <location>
        <begin position="93"/>
        <end position="110"/>
    </location>
</feature>
<sequence>MNFLAMSNWMIAVFSFLLYSPQHRSSLIVADVLVLLVTWWQLCGTVRSSGQGRNRSALVALLLRDSTSYFILLLLLNISQVMAQLMLADFNPIPNLMLPIINIVISRLILSLRRLSFTMRLPLYNGSATNVLTVDMQESVRQSFLSTVFFRIGSNGRGSNASSGRPVPQELSLLRLEGSLEAIHVPWHVKPVDACEIEDEKEHGY</sequence>
<comment type="caution">
    <text evidence="2">The sequence shown here is derived from an EMBL/GenBank/DDBJ whole genome shotgun (WGS) entry which is preliminary data.</text>
</comment>
<evidence type="ECO:0000313" key="2">
    <source>
        <dbReference type="EMBL" id="KAH9829886.1"/>
    </source>
</evidence>
<gene>
    <name evidence="2" type="ORF">C8Q71DRAFT_392900</name>
</gene>
<evidence type="ECO:0000313" key="3">
    <source>
        <dbReference type="Proteomes" id="UP000814176"/>
    </source>
</evidence>
<reference evidence="2 3" key="1">
    <citation type="journal article" date="2021" name="Environ. Microbiol.">
        <title>Gene family expansions and transcriptome signatures uncover fungal adaptations to wood decay.</title>
        <authorList>
            <person name="Hage H."/>
            <person name="Miyauchi S."/>
            <person name="Viragh M."/>
            <person name="Drula E."/>
            <person name="Min B."/>
            <person name="Chaduli D."/>
            <person name="Navarro D."/>
            <person name="Favel A."/>
            <person name="Norest M."/>
            <person name="Lesage-Meessen L."/>
            <person name="Balint B."/>
            <person name="Merenyi Z."/>
            <person name="de Eugenio L."/>
            <person name="Morin E."/>
            <person name="Martinez A.T."/>
            <person name="Baldrian P."/>
            <person name="Stursova M."/>
            <person name="Martinez M.J."/>
            <person name="Novotny C."/>
            <person name="Magnuson J.K."/>
            <person name="Spatafora J.W."/>
            <person name="Maurice S."/>
            <person name="Pangilinan J."/>
            <person name="Andreopoulos W."/>
            <person name="LaButti K."/>
            <person name="Hundley H."/>
            <person name="Na H."/>
            <person name="Kuo A."/>
            <person name="Barry K."/>
            <person name="Lipzen A."/>
            <person name="Henrissat B."/>
            <person name="Riley R."/>
            <person name="Ahrendt S."/>
            <person name="Nagy L.G."/>
            <person name="Grigoriev I.V."/>
            <person name="Martin F."/>
            <person name="Rosso M.N."/>
        </authorList>
    </citation>
    <scope>NUCLEOTIDE SEQUENCE [LARGE SCALE GENOMIC DNA]</scope>
    <source>
        <strain evidence="2 3">CIRM-BRFM 1785</strain>
    </source>
</reference>
<dbReference type="GeneID" id="71999004"/>
<evidence type="ECO:0000256" key="1">
    <source>
        <dbReference type="SAM" id="Phobius"/>
    </source>
</evidence>
<keyword evidence="1" id="KW-0472">Membrane</keyword>
<proteinExistence type="predicted"/>
<feature type="transmembrane region" description="Helical" evidence="1">
    <location>
        <begin position="67"/>
        <end position="87"/>
    </location>
</feature>
<keyword evidence="1" id="KW-1133">Transmembrane helix</keyword>
<dbReference type="Proteomes" id="UP000814176">
    <property type="component" value="Unassembled WGS sequence"/>
</dbReference>
<accession>A0ABQ8JZT5</accession>
<evidence type="ECO:0008006" key="4">
    <source>
        <dbReference type="Google" id="ProtNLM"/>
    </source>
</evidence>
<dbReference type="EMBL" id="JADCUA010000035">
    <property type="protein sequence ID" value="KAH9829886.1"/>
    <property type="molecule type" value="Genomic_DNA"/>
</dbReference>